<evidence type="ECO:0000313" key="7">
    <source>
        <dbReference type="Proteomes" id="UP000265692"/>
    </source>
</evidence>
<keyword evidence="4 5" id="KW-0472">Membrane</keyword>
<dbReference type="GO" id="GO:0016020">
    <property type="term" value="C:membrane"/>
    <property type="evidence" value="ECO:0007669"/>
    <property type="project" value="UniProtKB-SubCell"/>
</dbReference>
<evidence type="ECO:0000256" key="5">
    <source>
        <dbReference type="SAM" id="Phobius"/>
    </source>
</evidence>
<evidence type="ECO:0000256" key="1">
    <source>
        <dbReference type="ARBA" id="ARBA00004141"/>
    </source>
</evidence>
<dbReference type="EMBL" id="QWEI01000001">
    <property type="protein sequence ID" value="RHW39498.1"/>
    <property type="molecule type" value="Genomic_DNA"/>
</dbReference>
<comment type="subcellular location">
    <subcellularLocation>
        <location evidence="1">Membrane</location>
        <topology evidence="1">Multi-pass membrane protein</topology>
    </subcellularLocation>
</comment>
<feature type="transmembrane region" description="Helical" evidence="5">
    <location>
        <begin position="178"/>
        <end position="198"/>
    </location>
</feature>
<name>A0A396SGU3_9BACL</name>
<dbReference type="RefSeq" id="WP_118874510.1">
    <property type="nucleotide sequence ID" value="NZ_QWEI01000001.1"/>
</dbReference>
<dbReference type="Proteomes" id="UP000265692">
    <property type="component" value="Unassembled WGS sequence"/>
</dbReference>
<organism evidence="6 7">
    <name type="scientific">Ureibacillus yapensis</name>
    <dbReference type="NCBI Taxonomy" id="2304605"/>
    <lineage>
        <taxon>Bacteria</taxon>
        <taxon>Bacillati</taxon>
        <taxon>Bacillota</taxon>
        <taxon>Bacilli</taxon>
        <taxon>Bacillales</taxon>
        <taxon>Caryophanaceae</taxon>
        <taxon>Ureibacillus</taxon>
    </lineage>
</organism>
<protein>
    <recommendedName>
        <fullName evidence="8">BAX inhibitor (BI)-1/YccA family protein</fullName>
    </recommendedName>
</protein>
<evidence type="ECO:0000256" key="2">
    <source>
        <dbReference type="ARBA" id="ARBA00022692"/>
    </source>
</evidence>
<proteinExistence type="predicted"/>
<dbReference type="AlphaFoldDB" id="A0A396SGU3"/>
<feature type="transmembrane region" description="Helical" evidence="5">
    <location>
        <begin position="87"/>
        <end position="106"/>
    </location>
</feature>
<evidence type="ECO:0008006" key="8">
    <source>
        <dbReference type="Google" id="ProtNLM"/>
    </source>
</evidence>
<dbReference type="Pfam" id="PF01027">
    <property type="entry name" value="Bax1-I"/>
    <property type="match status" value="1"/>
</dbReference>
<evidence type="ECO:0000256" key="3">
    <source>
        <dbReference type="ARBA" id="ARBA00022989"/>
    </source>
</evidence>
<dbReference type="OrthoDB" id="9793828at2"/>
<reference evidence="6 7" key="1">
    <citation type="submission" date="2018-08" db="EMBL/GenBank/DDBJ databases">
        <title>Lysinibacillus sp. YLB-03 draft genome sequence.</title>
        <authorList>
            <person name="Yu L."/>
        </authorList>
    </citation>
    <scope>NUCLEOTIDE SEQUENCE [LARGE SCALE GENOMIC DNA]</scope>
    <source>
        <strain evidence="6 7">YLB-03</strain>
    </source>
</reference>
<evidence type="ECO:0000313" key="6">
    <source>
        <dbReference type="EMBL" id="RHW39498.1"/>
    </source>
</evidence>
<comment type="caution">
    <text evidence="6">The sequence shown here is derived from an EMBL/GenBank/DDBJ whole genome shotgun (WGS) entry which is preliminary data.</text>
</comment>
<feature type="transmembrane region" description="Helical" evidence="5">
    <location>
        <begin position="145"/>
        <end position="166"/>
    </location>
</feature>
<sequence>MGHRKHGNYDLIIMYFVGMWVLTIIGLLVAILLPISIIILLSIIGIGLIVITFWLRIGNLLIFFIPLLMGVFAFLVLIIFIEWLGAALIVSVFVGTVVIFLTVAFLSIKLIEYGTSEAIMYAITILIVFVVFAFIYIFIPVSSPFFLVVAGIFVLAFALYTVYEIDNIRSKYVKENEVLFFALRLYLNLAYIVLSLIVSSRKR</sequence>
<feature type="transmembrane region" description="Helical" evidence="5">
    <location>
        <begin position="118"/>
        <end position="139"/>
    </location>
</feature>
<feature type="transmembrane region" description="Helical" evidence="5">
    <location>
        <begin position="37"/>
        <end position="55"/>
    </location>
</feature>
<evidence type="ECO:0000256" key="4">
    <source>
        <dbReference type="ARBA" id="ARBA00023136"/>
    </source>
</evidence>
<dbReference type="InterPro" id="IPR006214">
    <property type="entry name" value="Bax_inhibitor_1-related"/>
</dbReference>
<feature type="transmembrane region" description="Helical" evidence="5">
    <location>
        <begin position="12"/>
        <end position="31"/>
    </location>
</feature>
<keyword evidence="3 5" id="KW-1133">Transmembrane helix</keyword>
<accession>A0A396SGU3</accession>
<keyword evidence="7" id="KW-1185">Reference proteome</keyword>
<feature type="transmembrane region" description="Helical" evidence="5">
    <location>
        <begin position="60"/>
        <end position="81"/>
    </location>
</feature>
<gene>
    <name evidence="6" type="ORF">D1B33_01240</name>
</gene>
<keyword evidence="2 5" id="KW-0812">Transmembrane</keyword>